<dbReference type="Proteomes" id="UP000574133">
    <property type="component" value="Unassembled WGS sequence"/>
</dbReference>
<dbReference type="PANTHER" id="PTHR37312">
    <property type="entry name" value="MEMBRANE-BOUND ACYLTRANSFERASE YKRP-RELATED"/>
    <property type="match status" value="1"/>
</dbReference>
<evidence type="ECO:0000256" key="3">
    <source>
        <dbReference type="SAM" id="Phobius"/>
    </source>
</evidence>
<dbReference type="Pfam" id="PF01757">
    <property type="entry name" value="Acyl_transf_3"/>
    <property type="match status" value="1"/>
</dbReference>
<comment type="similarity">
    <text evidence="2">Belongs to the acyltransferase 3 family.</text>
</comment>
<protein>
    <submittedName>
        <fullName evidence="5">Acyltransferase family protein</fullName>
    </submittedName>
</protein>
<gene>
    <name evidence="5" type="ORF">H4Q31_05810</name>
</gene>
<feature type="transmembrane region" description="Helical" evidence="3">
    <location>
        <begin position="320"/>
        <end position="339"/>
    </location>
</feature>
<accession>A0A841T9X5</accession>
<dbReference type="EMBL" id="JACJVN010000023">
    <property type="protein sequence ID" value="MBB6676846.1"/>
    <property type="molecule type" value="Genomic_DNA"/>
</dbReference>
<feature type="transmembrane region" description="Helical" evidence="3">
    <location>
        <begin position="216"/>
        <end position="236"/>
    </location>
</feature>
<reference evidence="5 6" key="1">
    <citation type="submission" date="2020-08" db="EMBL/GenBank/DDBJ databases">
        <title>Cohnella phylogeny.</title>
        <authorList>
            <person name="Dunlap C."/>
        </authorList>
    </citation>
    <scope>NUCLEOTIDE SEQUENCE [LARGE SCALE GENOMIC DNA]</scope>
    <source>
        <strain evidence="5 6">DSM 103658</strain>
    </source>
</reference>
<proteinExistence type="inferred from homology"/>
<feature type="transmembrane region" description="Helical" evidence="3">
    <location>
        <begin position="185"/>
        <end position="204"/>
    </location>
</feature>
<evidence type="ECO:0000259" key="4">
    <source>
        <dbReference type="Pfam" id="PF01757"/>
    </source>
</evidence>
<keyword evidence="3" id="KW-0472">Membrane</keyword>
<feature type="transmembrane region" description="Helical" evidence="3">
    <location>
        <begin position="160"/>
        <end position="179"/>
    </location>
</feature>
<evidence type="ECO:0000313" key="6">
    <source>
        <dbReference type="Proteomes" id="UP000574133"/>
    </source>
</evidence>
<organism evidence="5 6">
    <name type="scientific">Cohnella lubricantis</name>
    <dbReference type="NCBI Taxonomy" id="2163172"/>
    <lineage>
        <taxon>Bacteria</taxon>
        <taxon>Bacillati</taxon>
        <taxon>Bacillota</taxon>
        <taxon>Bacilli</taxon>
        <taxon>Bacillales</taxon>
        <taxon>Paenibacillaceae</taxon>
        <taxon>Cohnella</taxon>
    </lineage>
</organism>
<name>A0A841T9X5_9BACL</name>
<dbReference type="InterPro" id="IPR002656">
    <property type="entry name" value="Acyl_transf_3_dom"/>
</dbReference>
<feature type="transmembrane region" description="Helical" evidence="3">
    <location>
        <begin position="82"/>
        <end position="102"/>
    </location>
</feature>
<sequence length="356" mass="40257">MFVLDGKSPIDSGKRLEWADIAKGIAIILVLVAHTPLEYDPIGIFINSFHMALFFAISGFFYRTDAHPSFAAFLAKKARTLLIPYVSFATVSFLYFLLRYHFGDSAYYADLSVMRQFFGIFYSAGIREWMDFNLPLWFLTCLFSVEVIYYWIARLAGSRVLILYTLLTCSLLGYLDSVVNPYKLPWSLDVAMTAVVFFGLGHLFKSLIDYLVSLPLAAKIIGGLLFLGLNIAFTVQRVNLNMKLLGHYIDFYMAAICGIVLCLLLSSAIRSKALAYLGRNALIIMAGHLPLFTIVSRLLVKFGPITNTYAYEFTKVFVTLLLLLPIIYVINHYFPFILGRSFRLKIESKISKGMLS</sequence>
<feature type="domain" description="Acyltransferase 3" evidence="4">
    <location>
        <begin position="17"/>
        <end position="324"/>
    </location>
</feature>
<keyword evidence="5" id="KW-0808">Transferase</keyword>
<comment type="subcellular location">
    <subcellularLocation>
        <location evidence="1">Membrane</location>
    </subcellularLocation>
</comment>
<dbReference type="RefSeq" id="WP_185178135.1">
    <property type="nucleotide sequence ID" value="NZ_CBCSEP010000001.1"/>
</dbReference>
<feature type="transmembrane region" description="Helical" evidence="3">
    <location>
        <begin position="43"/>
        <end position="62"/>
    </location>
</feature>
<keyword evidence="5" id="KW-0012">Acyltransferase</keyword>
<feature type="transmembrane region" description="Helical" evidence="3">
    <location>
        <begin position="248"/>
        <end position="269"/>
    </location>
</feature>
<comment type="caution">
    <text evidence="5">The sequence shown here is derived from an EMBL/GenBank/DDBJ whole genome shotgun (WGS) entry which is preliminary data.</text>
</comment>
<evidence type="ECO:0000313" key="5">
    <source>
        <dbReference type="EMBL" id="MBB6676846.1"/>
    </source>
</evidence>
<feature type="transmembrane region" description="Helical" evidence="3">
    <location>
        <begin position="134"/>
        <end position="153"/>
    </location>
</feature>
<keyword evidence="3" id="KW-0812">Transmembrane</keyword>
<evidence type="ECO:0000256" key="2">
    <source>
        <dbReference type="ARBA" id="ARBA00007400"/>
    </source>
</evidence>
<dbReference type="AlphaFoldDB" id="A0A841T9X5"/>
<feature type="transmembrane region" description="Helical" evidence="3">
    <location>
        <begin position="281"/>
        <end position="300"/>
    </location>
</feature>
<evidence type="ECO:0000256" key="1">
    <source>
        <dbReference type="ARBA" id="ARBA00004370"/>
    </source>
</evidence>
<keyword evidence="6" id="KW-1185">Reference proteome</keyword>
<dbReference type="GO" id="GO:0016747">
    <property type="term" value="F:acyltransferase activity, transferring groups other than amino-acyl groups"/>
    <property type="evidence" value="ECO:0007669"/>
    <property type="project" value="InterPro"/>
</dbReference>
<dbReference type="InterPro" id="IPR052734">
    <property type="entry name" value="Nod_factor_acetyltransferase"/>
</dbReference>
<dbReference type="PANTHER" id="PTHR37312:SF1">
    <property type="entry name" value="MEMBRANE-BOUND ACYLTRANSFERASE YKRP-RELATED"/>
    <property type="match status" value="1"/>
</dbReference>
<keyword evidence="3" id="KW-1133">Transmembrane helix</keyword>